<organism evidence="6 7">
    <name type="scientific">Thermogemmatispora tikiterensis</name>
    <dbReference type="NCBI Taxonomy" id="1825093"/>
    <lineage>
        <taxon>Bacteria</taxon>
        <taxon>Bacillati</taxon>
        <taxon>Chloroflexota</taxon>
        <taxon>Ktedonobacteria</taxon>
        <taxon>Thermogemmatisporales</taxon>
        <taxon>Thermogemmatisporaceae</taxon>
        <taxon>Thermogemmatispora</taxon>
    </lineage>
</organism>
<dbReference type="AlphaFoldDB" id="A0A328VHN1"/>
<comment type="subcellular location">
    <subcellularLocation>
        <location evidence="1">Cell envelope</location>
    </subcellularLocation>
</comment>
<dbReference type="GO" id="GO:0042597">
    <property type="term" value="C:periplasmic space"/>
    <property type="evidence" value="ECO:0007669"/>
    <property type="project" value="UniProtKB-ARBA"/>
</dbReference>
<dbReference type="Gene3D" id="3.40.190.10">
    <property type="entry name" value="Periplasmic binding protein-like II"/>
    <property type="match status" value="1"/>
</dbReference>
<dbReference type="PANTHER" id="PTHR30290">
    <property type="entry name" value="PERIPLASMIC BINDING COMPONENT OF ABC TRANSPORTER"/>
    <property type="match status" value="1"/>
</dbReference>
<dbReference type="Proteomes" id="UP000248706">
    <property type="component" value="Unassembled WGS sequence"/>
</dbReference>
<dbReference type="CDD" id="cd08504">
    <property type="entry name" value="PBP2_OppA"/>
    <property type="match status" value="1"/>
</dbReference>
<evidence type="ECO:0000259" key="5">
    <source>
        <dbReference type="Pfam" id="PF00496"/>
    </source>
</evidence>
<feature type="domain" description="Solute-binding protein family 5" evidence="5">
    <location>
        <begin position="89"/>
        <end position="479"/>
    </location>
</feature>
<keyword evidence="3" id="KW-0813">Transport</keyword>
<evidence type="ECO:0000256" key="3">
    <source>
        <dbReference type="ARBA" id="ARBA00022448"/>
    </source>
</evidence>
<dbReference type="GO" id="GO:0015833">
    <property type="term" value="P:peptide transport"/>
    <property type="evidence" value="ECO:0007669"/>
    <property type="project" value="TreeGrafter"/>
</dbReference>
<dbReference type="SUPFAM" id="SSF53850">
    <property type="entry name" value="Periplasmic binding protein-like II"/>
    <property type="match status" value="1"/>
</dbReference>
<dbReference type="PIRSF" id="PIRSF002741">
    <property type="entry name" value="MppA"/>
    <property type="match status" value="1"/>
</dbReference>
<dbReference type="InterPro" id="IPR030678">
    <property type="entry name" value="Peptide/Ni-bd"/>
</dbReference>
<evidence type="ECO:0000256" key="2">
    <source>
        <dbReference type="ARBA" id="ARBA00005695"/>
    </source>
</evidence>
<dbReference type="InterPro" id="IPR039424">
    <property type="entry name" value="SBP_5"/>
</dbReference>
<evidence type="ECO:0000256" key="1">
    <source>
        <dbReference type="ARBA" id="ARBA00004196"/>
    </source>
</evidence>
<dbReference type="InterPro" id="IPR000914">
    <property type="entry name" value="SBP_5_dom"/>
</dbReference>
<dbReference type="OrthoDB" id="9783874at2"/>
<dbReference type="EMBL" id="MCIF01000002">
    <property type="protein sequence ID" value="RAQ96937.1"/>
    <property type="molecule type" value="Genomic_DNA"/>
</dbReference>
<comment type="caution">
    <text evidence="6">The sequence shown here is derived from an EMBL/GenBank/DDBJ whole genome shotgun (WGS) entry which is preliminary data.</text>
</comment>
<dbReference type="GO" id="GO:1904680">
    <property type="term" value="F:peptide transmembrane transporter activity"/>
    <property type="evidence" value="ECO:0007669"/>
    <property type="project" value="TreeGrafter"/>
</dbReference>
<keyword evidence="7" id="KW-1185">Reference proteome</keyword>
<evidence type="ECO:0000313" key="7">
    <source>
        <dbReference type="Proteomes" id="UP000248706"/>
    </source>
</evidence>
<dbReference type="Pfam" id="PF00496">
    <property type="entry name" value="SBP_bac_5"/>
    <property type="match status" value="1"/>
</dbReference>
<dbReference type="PROSITE" id="PS51257">
    <property type="entry name" value="PROKAR_LIPOPROTEIN"/>
    <property type="match status" value="1"/>
</dbReference>
<reference evidence="6 7" key="1">
    <citation type="submission" date="2016-08" db="EMBL/GenBank/DDBJ databases">
        <title>Analysis of Carbohydrate Active Enzymes in Thermogemmatispora T81 Reveals Carbohydrate Degradation Ability.</title>
        <authorList>
            <person name="Tomazini A."/>
            <person name="Lal S."/>
            <person name="Stott M."/>
            <person name="Henrissat B."/>
            <person name="Polikarpov I."/>
            <person name="Sparling R."/>
            <person name="Levin D.B."/>
        </authorList>
    </citation>
    <scope>NUCLEOTIDE SEQUENCE [LARGE SCALE GENOMIC DNA]</scope>
    <source>
        <strain evidence="6 7">T81</strain>
    </source>
</reference>
<dbReference type="Gene3D" id="3.10.105.10">
    <property type="entry name" value="Dipeptide-binding Protein, Domain 3"/>
    <property type="match status" value="1"/>
</dbReference>
<evidence type="ECO:0000313" key="6">
    <source>
        <dbReference type="EMBL" id="RAQ96937.1"/>
    </source>
</evidence>
<sequence length="573" mass="62996">MRKQKVTTGVFHLLLLVGLALFVVACGGGGQSGTTTKAKAPASQQKFIFTNAGVQDIETFDPAMVTDLPSSTAINLVFTGLVTLDENLNVQPEIASSWDISSDGLTYTFHLKPNVKFSDGTPVTSADVAYSIDRALQPATKSPVAGSYLNLIKDSDQLGAGKIKTIIGDSLKTPDPQTISITLNKKAAYFLDALAYPTSYVVEKSLIEKYGKSWTDHLEEGGGTGPFKVQSYQHNKQIVFVPNPYYYGPKPQLQQIIMPFYQDVKTAYQVYQTGQVDITPIPITNIQQARAKTAEYSETPQLSIDYLGMNYLVKPYDNIHFRQALSLAINRDQIMSAIWKNTRLPTYHIVPKGMPGYNASLTGPAGVTSTAGDKTKAKQLLQQALQEMGLSSPSQLPPLQLYYPTGSQDVTNEITTLTSQWQSVLGITVKPVATDFNKLLEDLNAAPGNSKGIGFWSIAWIADYPDPQDWLTLQFDKGSPNNQVNYGQNNSSDAAQQQQVQQNLEQADAMDNGPARYQAYNQAEQQLVNDVAWLSLDQRIGVRLLKPYVIGMKFNAQGLFPPELWADVYIAQH</sequence>
<proteinExistence type="inferred from homology"/>
<dbReference type="GO" id="GO:0043190">
    <property type="term" value="C:ATP-binding cassette (ABC) transporter complex"/>
    <property type="evidence" value="ECO:0007669"/>
    <property type="project" value="InterPro"/>
</dbReference>
<protein>
    <recommendedName>
        <fullName evidence="5">Solute-binding protein family 5 domain-containing protein</fullName>
    </recommendedName>
</protein>
<dbReference type="PANTHER" id="PTHR30290:SF10">
    <property type="entry name" value="PERIPLASMIC OLIGOPEPTIDE-BINDING PROTEIN-RELATED"/>
    <property type="match status" value="1"/>
</dbReference>
<comment type="similarity">
    <text evidence="2">Belongs to the bacterial solute-binding protein 5 family.</text>
</comment>
<keyword evidence="4" id="KW-0732">Signal</keyword>
<dbReference type="GO" id="GO:0030313">
    <property type="term" value="C:cell envelope"/>
    <property type="evidence" value="ECO:0007669"/>
    <property type="project" value="UniProtKB-SubCell"/>
</dbReference>
<dbReference type="Gene3D" id="3.90.76.10">
    <property type="entry name" value="Dipeptide-binding Protein, Domain 1"/>
    <property type="match status" value="1"/>
</dbReference>
<name>A0A328VHN1_9CHLR</name>
<dbReference type="RefSeq" id="WP_112430915.1">
    <property type="nucleotide sequence ID" value="NZ_MCIF01000002.1"/>
</dbReference>
<gene>
    <name evidence="6" type="ORF">A4R35_15475</name>
</gene>
<accession>A0A328VHN1</accession>
<evidence type="ECO:0000256" key="4">
    <source>
        <dbReference type="ARBA" id="ARBA00022729"/>
    </source>
</evidence>